<dbReference type="Gene3D" id="2.30.40.10">
    <property type="entry name" value="Urease, subunit C, domain 1"/>
    <property type="match status" value="2"/>
</dbReference>
<evidence type="ECO:0000313" key="3">
    <source>
        <dbReference type="EMBL" id="KRO93433.1"/>
    </source>
</evidence>
<dbReference type="InterPro" id="IPR006680">
    <property type="entry name" value="Amidohydro-rel"/>
</dbReference>
<dbReference type="EMBL" id="LICA01000256">
    <property type="protein sequence ID" value="KRO93433.1"/>
    <property type="molecule type" value="Genomic_DNA"/>
</dbReference>
<dbReference type="AlphaFoldDB" id="A0A0R2U1Y6"/>
<keyword evidence="1" id="KW-0732">Signal</keyword>
<dbReference type="Proteomes" id="UP000051213">
    <property type="component" value="Unassembled WGS sequence"/>
</dbReference>
<dbReference type="PANTHER" id="PTHR43135">
    <property type="entry name" value="ALPHA-D-RIBOSE 1-METHYLPHOSPHONATE 5-TRIPHOSPHATE DIPHOSPHATASE"/>
    <property type="match status" value="1"/>
</dbReference>
<comment type="caution">
    <text evidence="3">The sequence shown here is derived from an EMBL/GenBank/DDBJ whole genome shotgun (WGS) entry which is preliminary data.</text>
</comment>
<feature type="signal peptide" evidence="1">
    <location>
        <begin position="1"/>
        <end position="24"/>
    </location>
</feature>
<feature type="domain" description="Amidohydrolase-related" evidence="2">
    <location>
        <begin position="406"/>
        <end position="519"/>
    </location>
</feature>
<evidence type="ECO:0000259" key="2">
    <source>
        <dbReference type="Pfam" id="PF01979"/>
    </source>
</evidence>
<dbReference type="Pfam" id="PF01979">
    <property type="entry name" value="Amidohydro_1"/>
    <property type="match status" value="2"/>
</dbReference>
<dbReference type="Gene3D" id="3.30.110.90">
    <property type="entry name" value="Amidohydrolase"/>
    <property type="match status" value="1"/>
</dbReference>
<organism evidence="3 4">
    <name type="scientific">SAR92 bacterium BACL26 MAG-121220-bin70</name>
    <dbReference type="NCBI Taxonomy" id="1655626"/>
    <lineage>
        <taxon>Bacteria</taxon>
        <taxon>Pseudomonadati</taxon>
        <taxon>Pseudomonadota</taxon>
        <taxon>Gammaproteobacteria</taxon>
        <taxon>Cellvibrionales</taxon>
        <taxon>Porticoccaceae</taxon>
        <taxon>SAR92 clade</taxon>
    </lineage>
</organism>
<accession>A0A0R2U1Y6</accession>
<dbReference type="GO" id="GO:0016810">
    <property type="term" value="F:hydrolase activity, acting on carbon-nitrogen (but not peptide) bonds"/>
    <property type="evidence" value="ECO:0007669"/>
    <property type="project" value="InterPro"/>
</dbReference>
<dbReference type="InterPro" id="IPR051781">
    <property type="entry name" value="Metallo-dep_Hydrolase"/>
</dbReference>
<keyword evidence="3" id="KW-0378">Hydrolase</keyword>
<dbReference type="InterPro" id="IPR032466">
    <property type="entry name" value="Metal_Hydrolase"/>
</dbReference>
<feature type="domain" description="Amidohydrolase-related" evidence="2">
    <location>
        <begin position="117"/>
        <end position="287"/>
    </location>
</feature>
<name>A0A0R2U1Y6_9GAMM</name>
<dbReference type="Gene3D" id="3.20.20.140">
    <property type="entry name" value="Metal-dependent hydrolases"/>
    <property type="match status" value="1"/>
</dbReference>
<dbReference type="PANTHER" id="PTHR43135:SF3">
    <property type="entry name" value="ALPHA-D-RIBOSE 1-METHYLPHOSPHONATE 5-TRIPHOSPHATE DIPHOSPHATASE"/>
    <property type="match status" value="1"/>
</dbReference>
<evidence type="ECO:0000256" key="1">
    <source>
        <dbReference type="SAM" id="SignalP"/>
    </source>
</evidence>
<dbReference type="Gene3D" id="1.20.58.520">
    <property type="entry name" value="Amidohydrolase"/>
    <property type="match status" value="1"/>
</dbReference>
<proteinExistence type="predicted"/>
<dbReference type="SUPFAM" id="SSF51556">
    <property type="entry name" value="Metallo-dependent hydrolases"/>
    <property type="match status" value="1"/>
</dbReference>
<sequence length="554" mass="62632">MTKRHFMPLLVSLVCATVSLTVMAAEVDRLFSSINDSMPKRQHGQGQYDQLIIRGAYLIDGTGAPATGPVDVVVENDRIVEVRTVGAPGLVIDPKNRPQLNMTANKTFREIDAHGKYLLPGFVDSHTHIHSPDGEQKVSADYIFKLWLGHGVTSTREVFAMAGESRLLALKELSDKNLITAPRITAFPYFAMPVDGDEKLAPINTAKDARERVRYLKRIGADGIKFMGAPEEILWAALEEAEKLELRTTMHHAQLNVAHANILDTSSRGLDCMEHWYGLPEALFTDKVIQDYPSDYIYSNEQQRFAQAGRLWKQAAGPGSERWNQVMETLLERDFCLSPTFTIYLASRDLMRAYTAEWHYEYTAPELWDFYRASREKHGSFFFNWTTEDEIEWKHNYKLWMQFVNEYKNRGGKVVVGSDTGYIYSLYGFGYIQELELLQEAGFHPLEVIRAATKIGAQVLGQDHDIGTIQVGKKADMIIVDENPLHNLKSLYGTGVPNLNEKTQRVERVGGVRWTIKDGIVYDAKALLADVRAMVKADKEALGIDTKVPMKVEH</sequence>
<dbReference type="Gene3D" id="3.40.50.10910">
    <property type="entry name" value="Amidohydrolase"/>
    <property type="match status" value="1"/>
</dbReference>
<feature type="chain" id="PRO_5006425110" evidence="1">
    <location>
        <begin position="25"/>
        <end position="554"/>
    </location>
</feature>
<gene>
    <name evidence="3" type="ORF">ABS24_00360</name>
</gene>
<dbReference type="SUPFAM" id="SSF51338">
    <property type="entry name" value="Composite domain of metallo-dependent hydrolases"/>
    <property type="match status" value="1"/>
</dbReference>
<evidence type="ECO:0000313" key="4">
    <source>
        <dbReference type="Proteomes" id="UP000051213"/>
    </source>
</evidence>
<reference evidence="3 4" key="1">
    <citation type="submission" date="2015-10" db="EMBL/GenBank/DDBJ databases">
        <title>Metagenome-Assembled Genomes uncover a global brackish microbiome.</title>
        <authorList>
            <person name="Hugerth L.W."/>
            <person name="Larsson J."/>
            <person name="Alneberg J."/>
            <person name="Lindh M.V."/>
            <person name="Legrand C."/>
            <person name="Pinhassi J."/>
            <person name="Andersson A.F."/>
        </authorList>
    </citation>
    <scope>NUCLEOTIDE SEQUENCE [LARGE SCALE GENOMIC DNA]</scope>
    <source>
        <strain evidence="3">BACL26 MAG-121220-bin70</strain>
    </source>
</reference>
<dbReference type="InterPro" id="IPR011059">
    <property type="entry name" value="Metal-dep_hydrolase_composite"/>
</dbReference>
<protein>
    <submittedName>
        <fullName evidence="3">Amidohydrolase</fullName>
    </submittedName>
</protein>